<name>A0ABY4CFF8_9BACT</name>
<sequence length="559" mass="62349">MKPTYYLLLSIPLLLSLSACSQGQGEWSKKARIARSATTKKKTDGVAKKGSEQQKVGSTLEVVPMYGVSLPEDIVNPEGHLLIPAASFKGGQLVSNNSFFFVSNGLKVELEGVVHKSEQNCERIDDMESIKRDLEYKKLYLQSLVSASGKSLEDLHKEKEFKDYICAQLKSETDSKGLRRQEIAALEKKGDEDLVKMKNDLSTCLAEKEAAACEVQTKEKLIAARKEENEKLTNEKVELSRELMNLRFRSHEVCQDAIKLQDTLKRADELAKVITQLSEVDKNISDLNAQEGGTVTLAISNVMAAQTAHLQAANPKLNPQPVHIDAYGLSLISLDDKASKQNSLVLGASIAGQNFKTADLSKIDTKYFSGSNKAHIELRLSRLGMCVKNLSTKIDAHYSTFNYASGKAVFTRKNIIANFASKLNAGEITSKAINDLYKDIKNEENVKFDVDETIKDVTIAAKMKQTMKLELFKHFLVQWTDFNSEKSKTRFEADENDLKKLAMDLNDRVIGHKMKSIDAIVVSLGSATQEDYLNSEVRFDFKVDKKDARKATSFIPLRK</sequence>
<keyword evidence="1" id="KW-0175">Coiled coil</keyword>
<evidence type="ECO:0000256" key="2">
    <source>
        <dbReference type="SAM" id="SignalP"/>
    </source>
</evidence>
<organism evidence="3 4">
    <name type="scientific">Bdellovibrio reynosensis</name>
    <dbReference type="NCBI Taxonomy" id="2835041"/>
    <lineage>
        <taxon>Bacteria</taxon>
        <taxon>Pseudomonadati</taxon>
        <taxon>Bdellovibrionota</taxon>
        <taxon>Bdellovibrionia</taxon>
        <taxon>Bdellovibrionales</taxon>
        <taxon>Pseudobdellovibrionaceae</taxon>
        <taxon>Bdellovibrio</taxon>
    </lineage>
</organism>
<dbReference type="Proteomes" id="UP000830116">
    <property type="component" value="Chromosome"/>
</dbReference>
<feature type="chain" id="PRO_5047193610" evidence="2">
    <location>
        <begin position="22"/>
        <end position="559"/>
    </location>
</feature>
<accession>A0ABY4CFF8</accession>
<evidence type="ECO:0000256" key="1">
    <source>
        <dbReference type="SAM" id="Coils"/>
    </source>
</evidence>
<dbReference type="PROSITE" id="PS51257">
    <property type="entry name" value="PROKAR_LIPOPROTEIN"/>
    <property type="match status" value="1"/>
</dbReference>
<protein>
    <submittedName>
        <fullName evidence="3">Uncharacterized protein</fullName>
    </submittedName>
</protein>
<reference evidence="3" key="1">
    <citation type="submission" date="2022-03" db="EMBL/GenBank/DDBJ databases">
        <title>Genome Identification and Characterization of new species Bdellovibrio reynosense LBG001 sp. nov. from a Mexico soil sample.</title>
        <authorList>
            <person name="Camilli A."/>
            <person name="Ajao Y."/>
            <person name="Guo X."/>
        </authorList>
    </citation>
    <scope>NUCLEOTIDE SEQUENCE</scope>
    <source>
        <strain evidence="3">LBG001</strain>
    </source>
</reference>
<keyword evidence="2" id="KW-0732">Signal</keyword>
<feature type="signal peptide" evidence="2">
    <location>
        <begin position="1"/>
        <end position="21"/>
    </location>
</feature>
<evidence type="ECO:0000313" key="4">
    <source>
        <dbReference type="Proteomes" id="UP000830116"/>
    </source>
</evidence>
<gene>
    <name evidence="3" type="ORF">MNR06_14660</name>
</gene>
<proteinExistence type="predicted"/>
<feature type="coiled-coil region" evidence="1">
    <location>
        <begin position="215"/>
        <end position="290"/>
    </location>
</feature>
<dbReference type="EMBL" id="CP093442">
    <property type="protein sequence ID" value="UOF00940.1"/>
    <property type="molecule type" value="Genomic_DNA"/>
</dbReference>
<keyword evidence="4" id="KW-1185">Reference proteome</keyword>
<evidence type="ECO:0000313" key="3">
    <source>
        <dbReference type="EMBL" id="UOF00940.1"/>
    </source>
</evidence>
<dbReference type="RefSeq" id="WP_243537137.1">
    <property type="nucleotide sequence ID" value="NZ_CP093442.1"/>
</dbReference>